<dbReference type="Proteomes" id="UP000027192">
    <property type="component" value="Unassembled WGS sequence"/>
</dbReference>
<dbReference type="SMART" id="SM00642">
    <property type="entry name" value="Aamy"/>
    <property type="match status" value="1"/>
</dbReference>
<feature type="compositionally biased region" description="Basic and acidic residues" evidence="3">
    <location>
        <begin position="440"/>
        <end position="458"/>
    </location>
</feature>
<comment type="caution">
    <text evidence="5">The sequence shown here is derived from an EMBL/GenBank/DDBJ whole genome shotgun (WGS) entry which is preliminary data.</text>
</comment>
<dbReference type="SUPFAM" id="SSF81296">
    <property type="entry name" value="E set domains"/>
    <property type="match status" value="1"/>
</dbReference>
<dbReference type="AlphaFoldDB" id="A0A066RTV2"/>
<organism evidence="5 6">
    <name type="scientific">Photobacterium galatheae</name>
    <dbReference type="NCBI Taxonomy" id="1654360"/>
    <lineage>
        <taxon>Bacteria</taxon>
        <taxon>Pseudomonadati</taxon>
        <taxon>Pseudomonadota</taxon>
        <taxon>Gammaproteobacteria</taxon>
        <taxon>Vibrionales</taxon>
        <taxon>Vibrionaceae</taxon>
        <taxon>Photobacterium</taxon>
    </lineage>
</organism>
<evidence type="ECO:0000313" key="5">
    <source>
        <dbReference type="EMBL" id="KDM90803.1"/>
    </source>
</evidence>
<dbReference type="GO" id="GO:0004553">
    <property type="term" value="F:hydrolase activity, hydrolyzing O-glycosyl compounds"/>
    <property type="evidence" value="ECO:0007669"/>
    <property type="project" value="InterPro"/>
</dbReference>
<dbReference type="SUPFAM" id="SSF51445">
    <property type="entry name" value="(Trans)glycosidases"/>
    <property type="match status" value="1"/>
</dbReference>
<accession>A0A066RTV2</accession>
<evidence type="ECO:0000313" key="6">
    <source>
        <dbReference type="Proteomes" id="UP000027192"/>
    </source>
</evidence>
<dbReference type="GO" id="GO:0005975">
    <property type="term" value="P:carbohydrate metabolic process"/>
    <property type="evidence" value="ECO:0007669"/>
    <property type="project" value="InterPro"/>
</dbReference>
<dbReference type="InterPro" id="IPR013783">
    <property type="entry name" value="Ig-like_fold"/>
</dbReference>
<evidence type="ECO:0000256" key="3">
    <source>
        <dbReference type="SAM" id="MobiDB-lite"/>
    </source>
</evidence>
<dbReference type="InterPro" id="IPR014756">
    <property type="entry name" value="Ig_E-set"/>
</dbReference>
<keyword evidence="6" id="KW-1185">Reference proteome</keyword>
<dbReference type="InterPro" id="IPR013780">
    <property type="entry name" value="Glyco_hydro_b"/>
</dbReference>
<dbReference type="SUPFAM" id="SSF51011">
    <property type="entry name" value="Glycosyl hydrolase domain"/>
    <property type="match status" value="1"/>
</dbReference>
<feature type="region of interest" description="Disordered" evidence="3">
    <location>
        <begin position="440"/>
        <end position="467"/>
    </location>
</feature>
<evidence type="ECO:0000256" key="1">
    <source>
        <dbReference type="ARBA" id="ARBA00008061"/>
    </source>
</evidence>
<proteinExistence type="inferred from homology"/>
<dbReference type="RefSeq" id="WP_036754412.1">
    <property type="nucleotide sequence ID" value="NZ_JAGSGC010000007.1"/>
</dbReference>
<dbReference type="Gene3D" id="2.60.40.1180">
    <property type="entry name" value="Golgi alpha-mannosidase II"/>
    <property type="match status" value="1"/>
</dbReference>
<name>A0A066RTV2_9GAMM</name>
<dbReference type="Gene3D" id="2.60.40.10">
    <property type="entry name" value="Immunoglobulins"/>
    <property type="match status" value="1"/>
</dbReference>
<gene>
    <name evidence="5" type="ORF">EA58_15570</name>
</gene>
<keyword evidence="2" id="KW-0326">Glycosidase</keyword>
<dbReference type="STRING" id="1654360.EA58_15570"/>
<sequence length="653" mass="74165">MSLAPKVAFGSTLTTEGCHFRLHGPDSHSLHVALFGSDGQITETHPMVKQHNGDWSLFIPALQADTAYSFYQIDPVSQSRQWLLDPHAHNVLQRHKIMRRLSENADTETDTPEWVALTTCHRFDWQGGTHPATPLDSTVISEIHLKGFTFLHPDIPPELRGTYLGLCHPAMISFFKTNNITCLQLLPIATKADESHLKAKRLSNYWGYNPLAWSAPDRRFAMEDPVTECKTMIRTLHAHGIEVILDVVYNHTAEEGDGGPVYHFKALDHLTYLHNRDGSLKNFTGCGNTVDLCHPAALDAVLQSLRNWVLNYQVDGFRFDLAATLGRKDETFCSYAKFFNAIQTDPVLSRVKLIAEPWDIGPNGYQLGQFPEAWHECNDTFRDTWRSYWLQRATNTEIASLLFGTQQHFPSRNWPAKMSVNYICYHDGFTLQDLVSYGDKHNHANGEANQDGHPDNRSNNHGIEGPSDVTTIVKKREQQKRNLMASLLFSFGIPHVLGADLRSHSQLGNNNAYCQDNAISWINWQNTMQSNRFSLYCQSLLALRQKIMPAFTQALSDWEQPVEIQWINALGEKLSEQAWAENAPFACLIRKPDDESLMYLFNSDACPVRFPLPDTCWTCLTDTADLHPQLKTLRQASTYVRPHSMIILHRTPN</sequence>
<comment type="similarity">
    <text evidence="1">Belongs to the glycosyl hydrolase 13 family.</text>
</comment>
<dbReference type="CDD" id="cd11326">
    <property type="entry name" value="AmyAc_Glg_debranch"/>
    <property type="match status" value="1"/>
</dbReference>
<dbReference type="InterPro" id="IPR006047">
    <property type="entry name" value="GH13_cat_dom"/>
</dbReference>
<protein>
    <recommendedName>
        <fullName evidence="4">Glycosyl hydrolase family 13 catalytic domain-containing protein</fullName>
    </recommendedName>
</protein>
<dbReference type="EMBL" id="JMIB01000028">
    <property type="protein sequence ID" value="KDM90803.1"/>
    <property type="molecule type" value="Genomic_DNA"/>
</dbReference>
<dbReference type="Pfam" id="PF02922">
    <property type="entry name" value="CBM_48"/>
    <property type="match status" value="1"/>
</dbReference>
<evidence type="ECO:0000256" key="2">
    <source>
        <dbReference type="ARBA" id="ARBA00023295"/>
    </source>
</evidence>
<evidence type="ECO:0000259" key="4">
    <source>
        <dbReference type="SMART" id="SM00642"/>
    </source>
</evidence>
<feature type="domain" description="Glycosyl hydrolase family 13 catalytic" evidence="4">
    <location>
        <begin position="142"/>
        <end position="544"/>
    </location>
</feature>
<dbReference type="InterPro" id="IPR004193">
    <property type="entry name" value="Glyco_hydro_13_N"/>
</dbReference>
<dbReference type="InterPro" id="IPR017853">
    <property type="entry name" value="GH"/>
</dbReference>
<dbReference type="PANTHER" id="PTHR43002">
    <property type="entry name" value="GLYCOGEN DEBRANCHING ENZYME"/>
    <property type="match status" value="1"/>
</dbReference>
<reference evidence="5 6" key="1">
    <citation type="submission" date="2014-04" db="EMBL/GenBank/DDBJ databases">
        <title>Draft genome sequence of Photobacterium halotolerans S2753: a solonamide, ngercheumicin and holomycin producer.</title>
        <authorList>
            <person name="Machado H.R."/>
            <person name="Gram L."/>
        </authorList>
    </citation>
    <scope>NUCLEOTIDE SEQUENCE [LARGE SCALE GENOMIC DNA]</scope>
    <source>
        <strain evidence="5 6">S2753</strain>
    </source>
</reference>
<keyword evidence="2" id="KW-0378">Hydrolase</keyword>
<dbReference type="Gene3D" id="3.20.20.80">
    <property type="entry name" value="Glycosidases"/>
    <property type="match status" value="1"/>
</dbReference>